<evidence type="ECO:0000313" key="3">
    <source>
        <dbReference type="Proteomes" id="UP000031192"/>
    </source>
</evidence>
<evidence type="ECO:0000256" key="1">
    <source>
        <dbReference type="SAM" id="MobiDB-lite"/>
    </source>
</evidence>
<comment type="caution">
    <text evidence="2">The sequence shown here is derived from an EMBL/GenBank/DDBJ whole genome shotgun (WGS) entry which is preliminary data.</text>
</comment>
<sequence length="370" mass="41613">MEVMEVIDLTADAVEEDYEDVGFETSTPSGNAMETSSFEGQADDSAMNIETLLGDLEQEDSDSVASGGAPEEAPERQPESSEADSDSFKQSHSDDEFNQEVAEFIGFDDGDPDNDSDSDEELDWQGDCVQSCQLIYEKIHEKSQLRKFRLGESRQLLAGFRAKITGMKTQIRRLRADLAAARTSASGPPRRTKAMWPEYLKHFLRGQWTRLPPGIRDYSDIYKLSCRESNMPWHPNRVLPGLVLREKDDDEDGAIESIAVTGGFNFNQLPPMAQFRVLQMLLCFYGKKVHVLTRLDPYHEPSLSTGVLGNDPERPQLLRRFHIGDSPVSLTYATIPNDLLAPLVVCRKWLFWGAHLFYGENTFAFSSLGE</sequence>
<gene>
    <name evidence="2" type="ORF">MGU_00411</name>
</gene>
<feature type="compositionally biased region" description="Basic and acidic residues" evidence="1">
    <location>
        <begin position="86"/>
        <end position="95"/>
    </location>
</feature>
<keyword evidence="3" id="KW-1185">Reference proteome</keyword>
<feature type="region of interest" description="Disordered" evidence="1">
    <location>
        <begin position="1"/>
        <end position="95"/>
    </location>
</feature>
<proteinExistence type="predicted"/>
<reference evidence="2 3" key="1">
    <citation type="journal article" date="2014" name="Proc. Natl. Acad. Sci. U.S.A.">
        <title>Trajectory and genomic determinants of fungal-pathogen speciation and host adaptation.</title>
        <authorList>
            <person name="Hu X."/>
            <person name="Xiao G."/>
            <person name="Zheng P."/>
            <person name="Shang Y."/>
            <person name="Su Y."/>
            <person name="Zhang X."/>
            <person name="Liu X."/>
            <person name="Zhan S."/>
            <person name="St Leger R.J."/>
            <person name="Wang C."/>
        </authorList>
    </citation>
    <scope>NUCLEOTIDE SEQUENCE [LARGE SCALE GENOMIC DNA]</scope>
    <source>
        <strain evidence="2 3">ARSEF 977</strain>
    </source>
</reference>
<evidence type="ECO:0000313" key="2">
    <source>
        <dbReference type="EMBL" id="KID92822.1"/>
    </source>
</evidence>
<dbReference type="Proteomes" id="UP000031192">
    <property type="component" value="Unassembled WGS sequence"/>
</dbReference>
<dbReference type="HOGENOM" id="CLU_725787_0_0_1"/>
<dbReference type="AlphaFoldDB" id="A0A0B4HKG5"/>
<feature type="compositionally biased region" description="Polar residues" evidence="1">
    <location>
        <begin position="24"/>
        <end position="39"/>
    </location>
</feature>
<accession>A0A0B4HKG5</accession>
<organism evidence="2 3">
    <name type="scientific">Metarhizium guizhouense (strain ARSEF 977)</name>
    <dbReference type="NCBI Taxonomy" id="1276136"/>
    <lineage>
        <taxon>Eukaryota</taxon>
        <taxon>Fungi</taxon>
        <taxon>Dikarya</taxon>
        <taxon>Ascomycota</taxon>
        <taxon>Pezizomycotina</taxon>
        <taxon>Sordariomycetes</taxon>
        <taxon>Hypocreomycetidae</taxon>
        <taxon>Hypocreales</taxon>
        <taxon>Clavicipitaceae</taxon>
        <taxon>Metarhizium</taxon>
    </lineage>
</organism>
<feature type="compositionally biased region" description="Acidic residues" evidence="1">
    <location>
        <begin position="13"/>
        <end position="22"/>
    </location>
</feature>
<dbReference type="OrthoDB" id="3439669at2759"/>
<protein>
    <submittedName>
        <fullName evidence="2">Uncharacterized protein</fullName>
    </submittedName>
</protein>
<name>A0A0B4HKG5_METGA</name>
<dbReference type="EMBL" id="AZNH01000001">
    <property type="protein sequence ID" value="KID92822.1"/>
    <property type="molecule type" value="Genomic_DNA"/>
</dbReference>